<keyword evidence="1" id="KW-1133">Transmembrane helix</keyword>
<feature type="transmembrane region" description="Helical" evidence="1">
    <location>
        <begin position="307"/>
        <end position="323"/>
    </location>
</feature>
<feature type="transmembrane region" description="Helical" evidence="1">
    <location>
        <begin position="161"/>
        <end position="187"/>
    </location>
</feature>
<keyword evidence="1" id="KW-0472">Membrane</keyword>
<feature type="transmembrane region" description="Helical" evidence="1">
    <location>
        <begin position="122"/>
        <end position="141"/>
    </location>
</feature>
<protein>
    <submittedName>
        <fullName evidence="3">DUF1624 domain-containing protein</fullName>
    </submittedName>
</protein>
<sequence length="370" mass="36907">MRLAGVDAARGLALLGMAAAHLHATTGPDGRATVVGDLVAGRSAALFAVLAGVGIALGSRRVRTGREHAAAGSSLVVRALLVGALGLGLETLLDAPPAVILAQYGLLFLVAVPLLRVPAPVLLAAAALWCVASPLLSHVLRAGTPDGPGPQPSFTMAPGELLVTLGLTGYYPVLTWTTYLLVGLGVGRLDLASARTARRLVVGGAALAVLALGASALLGGGPGPDAGRQRAGITPSDDWAWLLTAARHSGTPFDLAHTTGTALLVLGLCLLLPRAVAAVPAGPGAVPLTLYTAHIVVGGLLAPFGTAVWVLQAAVALVVGGVLRNAGRRGPLEYGVAAASGAVRERVLRCSGRASPARRAARRPGGPGAA</sequence>
<name>A0A6M6JVI4_9PSEU</name>
<evidence type="ECO:0000256" key="1">
    <source>
        <dbReference type="SAM" id="Phobius"/>
    </source>
</evidence>
<evidence type="ECO:0000259" key="2">
    <source>
        <dbReference type="Pfam" id="PF07786"/>
    </source>
</evidence>
<accession>A0A6M6JVI4</accession>
<reference evidence="3 4" key="1">
    <citation type="submission" date="2020-05" db="EMBL/GenBank/DDBJ databases">
        <authorList>
            <person name="Mo P."/>
        </authorList>
    </citation>
    <scope>NUCLEOTIDE SEQUENCE [LARGE SCALE GENOMIC DNA]</scope>
    <source>
        <strain evidence="3 4">Gen01</strain>
    </source>
</reference>
<evidence type="ECO:0000313" key="4">
    <source>
        <dbReference type="Proteomes" id="UP000505377"/>
    </source>
</evidence>
<dbReference type="KEGG" id="pbro:HOP40_33965"/>
<dbReference type="Proteomes" id="UP000505377">
    <property type="component" value="Chromosome"/>
</dbReference>
<feature type="transmembrane region" description="Helical" evidence="1">
    <location>
        <begin position="40"/>
        <end position="57"/>
    </location>
</feature>
<feature type="transmembrane region" description="Helical" evidence="1">
    <location>
        <begin position="95"/>
        <end position="115"/>
    </location>
</feature>
<dbReference type="InterPro" id="IPR012429">
    <property type="entry name" value="HGSNAT_cat"/>
</dbReference>
<feature type="domain" description="Heparan-alpha-glucosaminide N-acetyltransferase catalytic" evidence="2">
    <location>
        <begin position="2"/>
        <end position="195"/>
    </location>
</feature>
<feature type="transmembrane region" description="Helical" evidence="1">
    <location>
        <begin position="69"/>
        <end position="89"/>
    </location>
</feature>
<keyword evidence="1" id="KW-0812">Transmembrane</keyword>
<gene>
    <name evidence="3" type="ORF">HOP40_33965</name>
</gene>
<feature type="transmembrane region" description="Helical" evidence="1">
    <location>
        <begin position="255"/>
        <end position="272"/>
    </location>
</feature>
<proteinExistence type="predicted"/>
<feature type="transmembrane region" description="Helical" evidence="1">
    <location>
        <begin position="284"/>
        <end position="301"/>
    </location>
</feature>
<evidence type="ECO:0000313" key="3">
    <source>
        <dbReference type="EMBL" id="QJY50151.1"/>
    </source>
</evidence>
<dbReference type="Pfam" id="PF07786">
    <property type="entry name" value="HGSNAT_cat"/>
    <property type="match status" value="1"/>
</dbReference>
<dbReference type="EMBL" id="CP053564">
    <property type="protein sequence ID" value="QJY50151.1"/>
    <property type="molecule type" value="Genomic_DNA"/>
</dbReference>
<dbReference type="AlphaFoldDB" id="A0A6M6JVI4"/>
<keyword evidence="4" id="KW-1185">Reference proteome</keyword>
<feature type="transmembrane region" description="Helical" evidence="1">
    <location>
        <begin position="199"/>
        <end position="218"/>
    </location>
</feature>
<organism evidence="3 4">
    <name type="scientific">Pseudonocardia broussonetiae</name>
    <dbReference type="NCBI Taxonomy" id="2736640"/>
    <lineage>
        <taxon>Bacteria</taxon>
        <taxon>Bacillati</taxon>
        <taxon>Actinomycetota</taxon>
        <taxon>Actinomycetes</taxon>
        <taxon>Pseudonocardiales</taxon>
        <taxon>Pseudonocardiaceae</taxon>
        <taxon>Pseudonocardia</taxon>
    </lineage>
</organism>
<dbReference type="RefSeq" id="WP_172167322.1">
    <property type="nucleotide sequence ID" value="NZ_CP053564.1"/>
</dbReference>